<keyword evidence="5 7" id="KW-0472">Membrane</keyword>
<sequence length="257" mass="28978">MAKMMRHHLPEYLIEAAGLAIFMISAAFFTVLFEEYWVVSSPLARRFFEGIAIGLTALGLIYSPWGKQSGAHFNPAVTLTFWRLGKVHHIDFVFYVIFQFIGGYVGVVLFDLFAQKPFRSAQVNFIVTVPGKPGLLACFFSEMFISFILMLTILVATNIPKLARYTGLFAAIWIMLFITFEAPYSGMSMNPARSVATALPSGIWTAMWIYCIAPFAGMLLSVECYRLIRKDTSVICAKLHHLNPKRCIFKRCGYAPH</sequence>
<feature type="transmembrane region" description="Helical" evidence="7">
    <location>
        <begin position="202"/>
        <end position="222"/>
    </location>
</feature>
<dbReference type="PROSITE" id="PS00221">
    <property type="entry name" value="MIP"/>
    <property type="match status" value="1"/>
</dbReference>
<proteinExistence type="inferred from homology"/>
<dbReference type="PRINTS" id="PR00783">
    <property type="entry name" value="MINTRINSICP"/>
</dbReference>
<dbReference type="InterPro" id="IPR034294">
    <property type="entry name" value="Aquaporin_transptr"/>
</dbReference>
<feature type="transmembrane region" description="Helical" evidence="7">
    <location>
        <begin position="45"/>
        <end position="65"/>
    </location>
</feature>
<dbReference type="InterPro" id="IPR023271">
    <property type="entry name" value="Aquaporin-like"/>
</dbReference>
<dbReference type="PANTHER" id="PTHR45724">
    <property type="entry name" value="AQUAPORIN NIP2-1"/>
    <property type="match status" value="1"/>
</dbReference>
<feature type="transmembrane region" description="Helical" evidence="7">
    <location>
        <begin position="92"/>
        <end position="114"/>
    </location>
</feature>
<dbReference type="InterPro" id="IPR022357">
    <property type="entry name" value="MIP_CS"/>
</dbReference>
<dbReference type="AlphaFoldDB" id="F8L4S3"/>
<feature type="transmembrane region" description="Helical" evidence="7">
    <location>
        <begin position="134"/>
        <end position="155"/>
    </location>
</feature>
<dbReference type="Gene3D" id="1.20.1080.10">
    <property type="entry name" value="Glycerol uptake facilitator protein"/>
    <property type="match status" value="1"/>
</dbReference>
<organism evidence="8 9">
    <name type="scientific">Simkania negevensis (strain ATCC VR-1471 / DSM 27360 / Z)</name>
    <dbReference type="NCBI Taxonomy" id="331113"/>
    <lineage>
        <taxon>Bacteria</taxon>
        <taxon>Pseudomonadati</taxon>
        <taxon>Chlamydiota</taxon>
        <taxon>Chlamydiia</taxon>
        <taxon>Parachlamydiales</taxon>
        <taxon>Simkaniaceae</taxon>
        <taxon>Simkania</taxon>
    </lineage>
</organism>
<comment type="subcellular location">
    <subcellularLocation>
        <location evidence="1">Membrane</location>
        <topology evidence="1">Multi-pass membrane protein</topology>
    </subcellularLocation>
</comment>
<dbReference type="eggNOG" id="COG0580">
    <property type="taxonomic scope" value="Bacteria"/>
</dbReference>
<evidence type="ECO:0000313" key="9">
    <source>
        <dbReference type="Proteomes" id="UP000000496"/>
    </source>
</evidence>
<evidence type="ECO:0000256" key="6">
    <source>
        <dbReference type="RuleBase" id="RU000477"/>
    </source>
</evidence>
<keyword evidence="4 7" id="KW-1133">Transmembrane helix</keyword>
<keyword evidence="2 6" id="KW-0813">Transport</keyword>
<feature type="transmembrane region" description="Helical" evidence="7">
    <location>
        <begin position="162"/>
        <end position="182"/>
    </location>
</feature>
<keyword evidence="3 6" id="KW-0812">Transmembrane</keyword>
<dbReference type="GO" id="GO:0015267">
    <property type="term" value="F:channel activity"/>
    <property type="evidence" value="ECO:0007669"/>
    <property type="project" value="InterPro"/>
</dbReference>
<evidence type="ECO:0000256" key="1">
    <source>
        <dbReference type="ARBA" id="ARBA00004141"/>
    </source>
</evidence>
<evidence type="ECO:0000256" key="7">
    <source>
        <dbReference type="SAM" id="Phobius"/>
    </source>
</evidence>
<dbReference type="EMBL" id="FR872582">
    <property type="protein sequence ID" value="CCB88606.1"/>
    <property type="molecule type" value="Genomic_DNA"/>
</dbReference>
<evidence type="ECO:0000256" key="4">
    <source>
        <dbReference type="ARBA" id="ARBA00022989"/>
    </source>
</evidence>
<keyword evidence="9" id="KW-1185">Reference proteome</keyword>
<dbReference type="OrthoDB" id="9807293at2"/>
<reference evidence="8 9" key="2">
    <citation type="journal article" date="2011" name="Mol. Biol. Evol.">
        <title>Unity in variety--the pan-genome of the Chlamydiae.</title>
        <authorList>
            <person name="Collingro A."/>
            <person name="Tischler P."/>
            <person name="Weinmaier T."/>
            <person name="Penz T."/>
            <person name="Heinz E."/>
            <person name="Brunham R.C."/>
            <person name="Read T.D."/>
            <person name="Bavoil P.M."/>
            <person name="Sachse K."/>
            <person name="Kahane S."/>
            <person name="Friedman M.G."/>
            <person name="Rattei T."/>
            <person name="Myers G.S."/>
            <person name="Horn M."/>
        </authorList>
    </citation>
    <scope>NUCLEOTIDE SEQUENCE [LARGE SCALE GENOMIC DNA]</scope>
    <source>
        <strain evidence="9">ATCC VR-1471 / Z</strain>
    </source>
</reference>
<dbReference type="RefSeq" id="WP_013943073.1">
    <property type="nucleotide sequence ID" value="NC_015713.1"/>
</dbReference>
<dbReference type="STRING" id="331113.SNE_A07290"/>
<accession>F8L4S3</accession>
<comment type="similarity">
    <text evidence="6">Belongs to the MIP/aquaporin (TC 1.A.8) family.</text>
</comment>
<dbReference type="PANTHER" id="PTHR45724:SF13">
    <property type="entry name" value="AQUAPORIN NIP1-1-RELATED"/>
    <property type="match status" value="1"/>
</dbReference>
<name>F8L4S3_SIMNZ</name>
<protein>
    <submittedName>
        <fullName evidence="8">Putative aquaporin NIP-type</fullName>
    </submittedName>
</protein>
<dbReference type="HOGENOM" id="CLU_020019_3_2_0"/>
<gene>
    <name evidence="8" type="ordered locus">SNE_A07290</name>
</gene>
<evidence type="ECO:0000256" key="3">
    <source>
        <dbReference type="ARBA" id="ARBA00022692"/>
    </source>
</evidence>
<feature type="transmembrane region" description="Helical" evidence="7">
    <location>
        <begin position="12"/>
        <end position="33"/>
    </location>
</feature>
<reference key="1">
    <citation type="journal article" date="2011" name="Mol. Biol. Evol.">
        <title>Unity in variety -- the pan-genome of the Chlamydiae.</title>
        <authorList>
            <person name="Collingro A."/>
            <person name="Tischler P."/>
            <person name="Weinmaier T."/>
            <person name="Penz T."/>
            <person name="Heinz E."/>
            <person name="Brunham R.C."/>
            <person name="Read T.D."/>
            <person name="Bavoil P.M."/>
            <person name="Sachse K."/>
            <person name="Kahane S."/>
            <person name="Friedman M.G."/>
            <person name="Rattei T."/>
            <person name="Myers G.S.A."/>
            <person name="Horn M."/>
        </authorList>
    </citation>
    <scope>NUCLEOTIDE SEQUENCE</scope>
    <source>
        <strain>Z</strain>
    </source>
</reference>
<evidence type="ECO:0000256" key="2">
    <source>
        <dbReference type="ARBA" id="ARBA00022448"/>
    </source>
</evidence>
<dbReference type="GO" id="GO:0016020">
    <property type="term" value="C:membrane"/>
    <property type="evidence" value="ECO:0007669"/>
    <property type="project" value="UniProtKB-SubCell"/>
</dbReference>
<dbReference type="Proteomes" id="UP000000496">
    <property type="component" value="Chromosome gsn.131"/>
</dbReference>
<evidence type="ECO:0000313" key="8">
    <source>
        <dbReference type="EMBL" id="CCB88606.1"/>
    </source>
</evidence>
<evidence type="ECO:0000256" key="5">
    <source>
        <dbReference type="ARBA" id="ARBA00023136"/>
    </source>
</evidence>
<dbReference type="InterPro" id="IPR000425">
    <property type="entry name" value="MIP"/>
</dbReference>
<dbReference type="SUPFAM" id="SSF81338">
    <property type="entry name" value="Aquaporin-like"/>
    <property type="match status" value="1"/>
</dbReference>
<dbReference type="Pfam" id="PF00230">
    <property type="entry name" value="MIP"/>
    <property type="match status" value="1"/>
</dbReference>
<dbReference type="KEGG" id="sng:SNE_A07290"/>